<dbReference type="EMBL" id="JAIZAY010000002">
    <property type="protein sequence ID" value="KAJ8047322.1"/>
    <property type="molecule type" value="Genomic_DNA"/>
</dbReference>
<dbReference type="Gene3D" id="3.30.160.60">
    <property type="entry name" value="Classic Zinc Finger"/>
    <property type="match status" value="1"/>
</dbReference>
<reference evidence="8" key="1">
    <citation type="submission" date="2021-10" db="EMBL/GenBank/DDBJ databases">
        <title>Tropical sea cucumber genome reveals ecological adaptation and Cuvierian tubules defense mechanism.</title>
        <authorList>
            <person name="Chen T."/>
        </authorList>
    </citation>
    <scope>NUCLEOTIDE SEQUENCE</scope>
    <source>
        <strain evidence="8">Nanhai2018</strain>
        <tissue evidence="8">Muscle</tissue>
    </source>
</reference>
<keyword evidence="2 5" id="KW-0863">Zinc-finger</keyword>
<feature type="region of interest" description="Disordered" evidence="6">
    <location>
        <begin position="1"/>
        <end position="29"/>
    </location>
</feature>
<evidence type="ECO:0000256" key="4">
    <source>
        <dbReference type="ARBA" id="ARBA00034119"/>
    </source>
</evidence>
<keyword evidence="1" id="KW-0479">Metal-binding</keyword>
<proteinExistence type="inferred from homology"/>
<evidence type="ECO:0000313" key="9">
    <source>
        <dbReference type="Proteomes" id="UP001152320"/>
    </source>
</evidence>
<dbReference type="SUPFAM" id="SSF57667">
    <property type="entry name" value="beta-beta-alpha zinc fingers"/>
    <property type="match status" value="2"/>
</dbReference>
<protein>
    <recommendedName>
        <fullName evidence="7">C2H2-type domain-containing protein</fullName>
    </recommendedName>
</protein>
<evidence type="ECO:0000256" key="6">
    <source>
        <dbReference type="SAM" id="MobiDB-lite"/>
    </source>
</evidence>
<evidence type="ECO:0000256" key="5">
    <source>
        <dbReference type="PROSITE-ProRule" id="PRU00042"/>
    </source>
</evidence>
<dbReference type="InterPro" id="IPR041661">
    <property type="entry name" value="ZN622/Rei1/Reh1_Znf-C2H2"/>
</dbReference>
<evidence type="ECO:0000256" key="2">
    <source>
        <dbReference type="ARBA" id="ARBA00022771"/>
    </source>
</evidence>
<dbReference type="Pfam" id="PF12756">
    <property type="entry name" value="zf-C2H2_2"/>
    <property type="match status" value="2"/>
</dbReference>
<sequence length="423" mass="49928">MEKAETSNSPLDPLVFPDENDEETTHELDGIDQGDFVCPLCAERRKFQNLQEIFSHLKTEHKLLVADSHLICDIQRYFSYWHERFQEVTIESLGLPTSTEENVSYFILSDELPEDNELRQKLQMKRLEYILKTQQRERQDEAFSARCLFCQELYSGNRSKLFNHMARDHNFNVGLPDNLVFTEEFIKVLRQKMDNLQCLYCEKIFRDKVAIREHMRKKQHRKLNPQNKAYDKYYVINYLEMGKGWQVVQAEQDGSQMEPENESWDDWQETAGATAVCLFCDYRASATKKLLEHMHDEHRFNLNGIKTTFGLNFYKQLKLVNYLRRRIHQKMCFSCHQVFSSHNALISHMTSSKHIQDLPESSEWDQPQYYIPTYENDSLLFGLEDDEDFPGNSQTPVVAEDTMVDIENSVLRDLHIRSSLSDT</sequence>
<feature type="compositionally biased region" description="Polar residues" evidence="6">
    <location>
        <begin position="1"/>
        <end position="10"/>
    </location>
</feature>
<dbReference type="PROSITE" id="PS50157">
    <property type="entry name" value="ZINC_FINGER_C2H2_2"/>
    <property type="match status" value="2"/>
</dbReference>
<dbReference type="InterPro" id="IPR013087">
    <property type="entry name" value="Znf_C2H2_type"/>
</dbReference>
<dbReference type="InterPro" id="IPR040048">
    <property type="entry name" value="ZNF277"/>
</dbReference>
<comment type="caution">
    <text evidence="8">The sequence shown here is derived from an EMBL/GenBank/DDBJ whole genome shotgun (WGS) entry which is preliminary data.</text>
</comment>
<gene>
    <name evidence="8" type="ORF">HOLleu_06296</name>
</gene>
<dbReference type="AlphaFoldDB" id="A0A9Q1HF24"/>
<feature type="domain" description="C2H2-type" evidence="7">
    <location>
        <begin position="330"/>
        <end position="359"/>
    </location>
</feature>
<comment type="similarity">
    <text evidence="4">Belongs to the ZNF277 family.</text>
</comment>
<keyword evidence="3" id="KW-0862">Zinc</keyword>
<dbReference type="GO" id="GO:0008270">
    <property type="term" value="F:zinc ion binding"/>
    <property type="evidence" value="ECO:0007669"/>
    <property type="project" value="UniProtKB-KW"/>
</dbReference>
<evidence type="ECO:0000313" key="8">
    <source>
        <dbReference type="EMBL" id="KAJ8047322.1"/>
    </source>
</evidence>
<dbReference type="Proteomes" id="UP001152320">
    <property type="component" value="Chromosome 2"/>
</dbReference>
<dbReference type="PANTHER" id="PTHR13267:SF3">
    <property type="entry name" value="ZINC FINGER PROTEIN 277"/>
    <property type="match status" value="1"/>
</dbReference>
<evidence type="ECO:0000256" key="1">
    <source>
        <dbReference type="ARBA" id="ARBA00022723"/>
    </source>
</evidence>
<evidence type="ECO:0000256" key="3">
    <source>
        <dbReference type="ARBA" id="ARBA00022833"/>
    </source>
</evidence>
<name>A0A9Q1HF24_HOLLE</name>
<feature type="domain" description="C2H2-type" evidence="7">
    <location>
        <begin position="196"/>
        <end position="225"/>
    </location>
</feature>
<dbReference type="InterPro" id="IPR036236">
    <property type="entry name" value="Znf_C2H2_sf"/>
</dbReference>
<accession>A0A9Q1HF24</accession>
<dbReference type="PANTHER" id="PTHR13267">
    <property type="entry name" value="ZINC FINGER PROTEIN 277"/>
    <property type="match status" value="1"/>
</dbReference>
<keyword evidence="9" id="KW-1185">Reference proteome</keyword>
<organism evidence="8 9">
    <name type="scientific">Holothuria leucospilota</name>
    <name type="common">Black long sea cucumber</name>
    <name type="synonym">Mertensiothuria leucospilota</name>
    <dbReference type="NCBI Taxonomy" id="206669"/>
    <lineage>
        <taxon>Eukaryota</taxon>
        <taxon>Metazoa</taxon>
        <taxon>Echinodermata</taxon>
        <taxon>Eleutherozoa</taxon>
        <taxon>Echinozoa</taxon>
        <taxon>Holothuroidea</taxon>
        <taxon>Aspidochirotacea</taxon>
        <taxon>Aspidochirotida</taxon>
        <taxon>Holothuriidae</taxon>
        <taxon>Holothuria</taxon>
    </lineage>
</organism>
<evidence type="ECO:0000259" key="7">
    <source>
        <dbReference type="PROSITE" id="PS50157"/>
    </source>
</evidence>
<dbReference type="SMART" id="SM00355">
    <property type="entry name" value="ZnF_C2H2"/>
    <property type="match status" value="5"/>
</dbReference>
<dbReference type="OrthoDB" id="278606at2759"/>
<dbReference type="PROSITE" id="PS00028">
    <property type="entry name" value="ZINC_FINGER_C2H2_1"/>
    <property type="match status" value="2"/>
</dbReference>